<keyword evidence="4" id="KW-1185">Reference proteome</keyword>
<comment type="caution">
    <text evidence="3">The sequence shown here is derived from an EMBL/GenBank/DDBJ whole genome shotgun (WGS) entry which is preliminary data.</text>
</comment>
<reference evidence="3 4" key="1">
    <citation type="submission" date="2019-07" db="EMBL/GenBank/DDBJ databases">
        <title>Genomics analysis of Aphanomyces spp. identifies a new class of oomycete effector associated with host adaptation.</title>
        <authorList>
            <person name="Gaulin E."/>
        </authorList>
    </citation>
    <scope>NUCLEOTIDE SEQUENCE [LARGE SCALE GENOMIC DNA]</scope>
    <source>
        <strain evidence="3 4">ATCC 201684</strain>
    </source>
</reference>
<dbReference type="InterPro" id="IPR036871">
    <property type="entry name" value="PX_dom_sf"/>
</dbReference>
<dbReference type="AlphaFoldDB" id="A0A6G0WH23"/>
<dbReference type="Proteomes" id="UP000481153">
    <property type="component" value="Unassembled WGS sequence"/>
</dbReference>
<proteinExistence type="predicted"/>
<evidence type="ECO:0000313" key="3">
    <source>
        <dbReference type="EMBL" id="KAF0726450.1"/>
    </source>
</evidence>
<dbReference type="CDD" id="cd06093">
    <property type="entry name" value="PX_domain"/>
    <property type="match status" value="1"/>
</dbReference>
<dbReference type="EMBL" id="VJMJ01000216">
    <property type="protein sequence ID" value="KAF0726450.1"/>
    <property type="molecule type" value="Genomic_DNA"/>
</dbReference>
<feature type="domain" description="PX" evidence="2">
    <location>
        <begin position="143"/>
        <end position="200"/>
    </location>
</feature>
<gene>
    <name evidence="3" type="ORF">Ae201684_015338</name>
</gene>
<protein>
    <recommendedName>
        <fullName evidence="2">PX domain-containing protein</fullName>
    </recommendedName>
</protein>
<name>A0A6G0WH23_9STRA</name>
<feature type="compositionally biased region" description="Low complexity" evidence="1">
    <location>
        <begin position="81"/>
        <end position="111"/>
    </location>
</feature>
<accession>A0A6G0WH23</accession>
<dbReference type="VEuPathDB" id="FungiDB:AeMF1_020261"/>
<feature type="compositionally biased region" description="Low complexity" evidence="1">
    <location>
        <begin position="53"/>
        <end position="73"/>
    </location>
</feature>
<dbReference type="SUPFAM" id="SSF64268">
    <property type="entry name" value="PX domain"/>
    <property type="match status" value="1"/>
</dbReference>
<evidence type="ECO:0000256" key="1">
    <source>
        <dbReference type="SAM" id="MobiDB-lite"/>
    </source>
</evidence>
<organism evidence="3 4">
    <name type="scientific">Aphanomyces euteiches</name>
    <dbReference type="NCBI Taxonomy" id="100861"/>
    <lineage>
        <taxon>Eukaryota</taxon>
        <taxon>Sar</taxon>
        <taxon>Stramenopiles</taxon>
        <taxon>Oomycota</taxon>
        <taxon>Saprolegniomycetes</taxon>
        <taxon>Saprolegniales</taxon>
        <taxon>Verrucalvaceae</taxon>
        <taxon>Aphanomyces</taxon>
    </lineage>
</organism>
<feature type="region of interest" description="Disordered" evidence="1">
    <location>
        <begin position="42"/>
        <end position="115"/>
    </location>
</feature>
<evidence type="ECO:0000313" key="4">
    <source>
        <dbReference type="Proteomes" id="UP000481153"/>
    </source>
</evidence>
<dbReference type="GO" id="GO:0035091">
    <property type="term" value="F:phosphatidylinositol binding"/>
    <property type="evidence" value="ECO:0007669"/>
    <property type="project" value="InterPro"/>
</dbReference>
<dbReference type="Pfam" id="PF00787">
    <property type="entry name" value="PX"/>
    <property type="match status" value="1"/>
</dbReference>
<sequence length="327" mass="34472">MHLQLVSKRGDVTHVLPFNDPNSPTFPSFFLFILQFSTSRPQRKTMGCTQSTTAAASTTEPVAAPPAEGVVAEQTTEVKAEQVAVDEAPAAAPATEETPAPAEETPAAAPVEPTPELPKTFVIATTSIENNVVLYHVQDTTQESDEPKLVKKRFNDFKVFHQKLTNVPALPAAGLVTRFKRSNAQLIQDRQTRLQDILNAAPKEQVDAFLAEPVPAPASVAEEAAAVAEAPAAEAVAAPAVETTPEAEVKAEEAPEVKVEATEEVKIEAAPASVTVVETKTEVATPEAPVKVEEPVVTKTTQVVAEPAKEVVVVAPDAGAQTTATVA</sequence>
<dbReference type="InterPro" id="IPR001683">
    <property type="entry name" value="PX_dom"/>
</dbReference>
<dbReference type="Gene3D" id="3.30.1520.10">
    <property type="entry name" value="Phox-like domain"/>
    <property type="match status" value="1"/>
</dbReference>
<evidence type="ECO:0000259" key="2">
    <source>
        <dbReference type="Pfam" id="PF00787"/>
    </source>
</evidence>